<protein>
    <recommendedName>
        <fullName evidence="5">Yippee/Mis18/Cereblon domain-containing protein</fullName>
    </recommendedName>
</protein>
<keyword evidence="7" id="KW-1185">Reference proteome</keyword>
<evidence type="ECO:0000256" key="1">
    <source>
        <dbReference type="ARBA" id="ARBA00022723"/>
    </source>
</evidence>
<feature type="region of interest" description="Disordered" evidence="4">
    <location>
        <begin position="122"/>
        <end position="142"/>
    </location>
</feature>
<keyword evidence="2" id="KW-0862">Zinc</keyword>
<gene>
    <name evidence="6" type="ORF">DNG_06934</name>
</gene>
<dbReference type="Gene3D" id="1.20.5.1700">
    <property type="match status" value="1"/>
</dbReference>
<dbReference type="AlphaFoldDB" id="A0AAE8N0K2"/>
<organism evidence="6 7">
    <name type="scientific">Cephalotrichum gorgonifer</name>
    <dbReference type="NCBI Taxonomy" id="2041049"/>
    <lineage>
        <taxon>Eukaryota</taxon>
        <taxon>Fungi</taxon>
        <taxon>Dikarya</taxon>
        <taxon>Ascomycota</taxon>
        <taxon>Pezizomycotina</taxon>
        <taxon>Sordariomycetes</taxon>
        <taxon>Hypocreomycetidae</taxon>
        <taxon>Microascales</taxon>
        <taxon>Microascaceae</taxon>
        <taxon>Cephalotrichum</taxon>
    </lineage>
</organism>
<evidence type="ECO:0000313" key="6">
    <source>
        <dbReference type="EMBL" id="SPO04251.1"/>
    </source>
</evidence>
<keyword evidence="1" id="KW-0479">Metal-binding</keyword>
<feature type="coiled-coil region" evidence="3">
    <location>
        <begin position="293"/>
        <end position="354"/>
    </location>
</feature>
<keyword evidence="3" id="KW-0175">Coiled coil</keyword>
<evidence type="ECO:0000256" key="3">
    <source>
        <dbReference type="SAM" id="Coils"/>
    </source>
</evidence>
<evidence type="ECO:0000256" key="4">
    <source>
        <dbReference type="SAM" id="MobiDB-lite"/>
    </source>
</evidence>
<dbReference type="EMBL" id="ONZQ02000010">
    <property type="protein sequence ID" value="SPO04251.1"/>
    <property type="molecule type" value="Genomic_DNA"/>
</dbReference>
<name>A0AAE8N0K2_9PEZI</name>
<feature type="compositionally biased region" description="Basic and acidic residues" evidence="4">
    <location>
        <begin position="458"/>
        <end position="469"/>
    </location>
</feature>
<proteinExistence type="predicted"/>
<accession>A0AAE8N0K2</accession>
<feature type="coiled-coil region" evidence="3">
    <location>
        <begin position="192"/>
        <end position="219"/>
    </location>
</feature>
<dbReference type="InterPro" id="IPR004910">
    <property type="entry name" value="Yippee/Mis18/Cereblon"/>
</dbReference>
<feature type="region of interest" description="Disordered" evidence="4">
    <location>
        <begin position="411"/>
        <end position="534"/>
    </location>
</feature>
<dbReference type="Proteomes" id="UP001187682">
    <property type="component" value="Unassembled WGS sequence"/>
</dbReference>
<comment type="caution">
    <text evidence="6">The sequence shown here is derived from an EMBL/GenBank/DDBJ whole genome shotgun (WGS) entry which is preliminary data.</text>
</comment>
<dbReference type="GO" id="GO:0046872">
    <property type="term" value="F:metal ion binding"/>
    <property type="evidence" value="ECO:0007669"/>
    <property type="project" value="UniProtKB-KW"/>
</dbReference>
<evidence type="ECO:0000313" key="7">
    <source>
        <dbReference type="Proteomes" id="UP001187682"/>
    </source>
</evidence>
<evidence type="ECO:0000259" key="5">
    <source>
        <dbReference type="Pfam" id="PF03226"/>
    </source>
</evidence>
<dbReference type="Pfam" id="PF03226">
    <property type="entry name" value="Yippee-Mis18"/>
    <property type="match status" value="1"/>
</dbReference>
<feature type="compositionally biased region" description="Basic and acidic residues" evidence="4">
    <location>
        <begin position="122"/>
        <end position="131"/>
    </location>
</feature>
<feature type="compositionally biased region" description="Low complexity" evidence="4">
    <location>
        <begin position="498"/>
        <end position="514"/>
    </location>
</feature>
<sequence length="534" mass="58266">METLTSKCSQCNLELGRFINLWTQIGKSYVTPIVTPGESRAITTKGPSRVGDQNTLVSGCELQDIVCTGCDSVLGLKCSSAPVNHVLEDNQLLLRLASVRLTNTKSRREAKLVIRRHLKLKDPAAKPERGDPAGADASGPHVNGDGNFMPPQGHQADRQPQFDPINLTGLQAYLESQRADISRIDSAGYQIVAAFDNAMDRVEREVKKLQDTMATLRGDLDGNRDDVSSLKTSVDAVRKDSVAASTEAKSLRSELEGLRRSAPISDTIDELRSQLQDSMAKLHQSSLDRASEANDLRRELTLTKAELHRAKSDQATLKTQVDGLRKAPKENLAAKDYAREVSALRLEVRQLRQETAQKPPSHAQAQNGSFAAKELDILTRNIAKIGNRASQIETLQMEFQLFRSRLQRLEAAESSAPPAPPVRDKYDLPPFSDAEAEQHQNSSAKPSASAQRRKRSSAGREKIDEDSTPNKRLAFSSDVEGEDSEFGVLDIPETPPSRGTARGRGATRGGTQAAISRATGRKVRGRTRGSLPGG</sequence>
<feature type="domain" description="Yippee/Mis18/Cereblon" evidence="5">
    <location>
        <begin position="7"/>
        <end position="109"/>
    </location>
</feature>
<reference evidence="6" key="1">
    <citation type="submission" date="2018-03" db="EMBL/GenBank/DDBJ databases">
        <authorList>
            <person name="Guldener U."/>
        </authorList>
    </citation>
    <scope>NUCLEOTIDE SEQUENCE</scope>
</reference>
<evidence type="ECO:0000256" key="2">
    <source>
        <dbReference type="ARBA" id="ARBA00022833"/>
    </source>
</evidence>